<dbReference type="AlphaFoldDB" id="A0A5N5UUJ3"/>
<name>A0A5N5UUJ3_MYCPH</name>
<evidence type="ECO:0008006" key="3">
    <source>
        <dbReference type="Google" id="ProtNLM"/>
    </source>
</evidence>
<accession>A0A5N5UUJ3</accession>
<evidence type="ECO:0000313" key="2">
    <source>
        <dbReference type="Proteomes" id="UP000325690"/>
    </source>
</evidence>
<dbReference type="EMBL" id="ANBP01000034">
    <property type="protein sequence ID" value="KAB7753294.1"/>
    <property type="molecule type" value="Genomic_DNA"/>
</dbReference>
<organism evidence="1 2">
    <name type="scientific">Mycolicibacterium phlei DSM 43239 = CCUG 21000</name>
    <dbReference type="NCBI Taxonomy" id="1226750"/>
    <lineage>
        <taxon>Bacteria</taxon>
        <taxon>Bacillati</taxon>
        <taxon>Actinomycetota</taxon>
        <taxon>Actinomycetes</taxon>
        <taxon>Mycobacteriales</taxon>
        <taxon>Mycobacteriaceae</taxon>
        <taxon>Mycolicibacterium</taxon>
    </lineage>
</organism>
<dbReference type="Proteomes" id="UP000325690">
    <property type="component" value="Unassembled WGS sequence"/>
</dbReference>
<reference evidence="1 2" key="1">
    <citation type="submission" date="2012-10" db="EMBL/GenBank/DDBJ databases">
        <title>The draft sequence of the Mycobacterium pheli genome.</title>
        <authorList>
            <person name="Pettersson B.M.F."/>
            <person name="Das S."/>
            <person name="Dasgupta S."/>
            <person name="Bhattacharya A."/>
            <person name="Kirsebom L.A."/>
        </authorList>
    </citation>
    <scope>NUCLEOTIDE SEQUENCE [LARGE SCALE GENOMIC DNA]</scope>
    <source>
        <strain evidence="1 2">CCUG 21000</strain>
    </source>
</reference>
<sequence length="98" mass="9824">MAAAPAVAVFAAPGVEVAPVAQSCSNGEEPDQFTGICIPHTVPKRGQIFTTPAGNPDIPEVMGIPCTGANTGQCIGLAEEQQASTVTAPPAPVFSHSP</sequence>
<comment type="caution">
    <text evidence="1">The sequence shown here is derived from an EMBL/GenBank/DDBJ whole genome shotgun (WGS) entry which is preliminary data.</text>
</comment>
<proteinExistence type="predicted"/>
<keyword evidence="2" id="KW-1185">Reference proteome</keyword>
<evidence type="ECO:0000313" key="1">
    <source>
        <dbReference type="EMBL" id="KAB7753294.1"/>
    </source>
</evidence>
<gene>
    <name evidence="1" type="ORF">MPHL21000_18770</name>
</gene>
<protein>
    <recommendedName>
        <fullName evidence="3">Intersectin-EH binding protein Ibp1</fullName>
    </recommendedName>
</protein>